<evidence type="ECO:0000259" key="8">
    <source>
        <dbReference type="PROSITE" id="PS50026"/>
    </source>
</evidence>
<keyword evidence="10" id="KW-1185">Reference proteome</keyword>
<dbReference type="FunFam" id="2.10.25.10:FF:000064">
    <property type="entry name" value="Delta-like protein"/>
    <property type="match status" value="1"/>
</dbReference>
<keyword evidence="4 5" id="KW-1015">Disulfide bond</keyword>
<feature type="domain" description="EGF-like" evidence="8">
    <location>
        <begin position="93"/>
        <end position="131"/>
    </location>
</feature>
<proteinExistence type="predicted"/>
<keyword evidence="7" id="KW-1133">Transmembrane helix</keyword>
<dbReference type="Proteomes" id="UP000887564">
    <property type="component" value="Unplaced"/>
</dbReference>
<comment type="caution">
    <text evidence="5">Lacks conserved residue(s) required for the propagation of feature annotation.</text>
</comment>
<dbReference type="InterPro" id="IPR001881">
    <property type="entry name" value="EGF-like_Ca-bd_dom"/>
</dbReference>
<dbReference type="WBParaSite" id="PEQ_0001036001-mRNA-1">
    <property type="protein sequence ID" value="PEQ_0001036001-mRNA-1"/>
    <property type="gene ID" value="PEQ_0001036001"/>
</dbReference>
<dbReference type="SUPFAM" id="SSF57196">
    <property type="entry name" value="EGF/Laminin"/>
    <property type="match status" value="1"/>
</dbReference>
<accession>A0A914RV41</accession>
<name>A0A914RV41_PAREQ</name>
<dbReference type="Pfam" id="PF01414">
    <property type="entry name" value="DSL"/>
    <property type="match status" value="1"/>
</dbReference>
<feature type="disulfide bond" evidence="5">
    <location>
        <begin position="121"/>
        <end position="130"/>
    </location>
</feature>
<dbReference type="GO" id="GO:0007154">
    <property type="term" value="P:cell communication"/>
    <property type="evidence" value="ECO:0007669"/>
    <property type="project" value="InterPro"/>
</dbReference>
<dbReference type="Gene3D" id="2.10.25.10">
    <property type="entry name" value="Laminin"/>
    <property type="match status" value="2"/>
</dbReference>
<dbReference type="PROSITE" id="PS51051">
    <property type="entry name" value="DSL"/>
    <property type="match status" value="1"/>
</dbReference>
<evidence type="ECO:0000313" key="11">
    <source>
        <dbReference type="WBParaSite" id="PEQ_0001036001-mRNA-1"/>
    </source>
</evidence>
<dbReference type="InterPro" id="IPR000742">
    <property type="entry name" value="EGF"/>
</dbReference>
<protein>
    <recommendedName>
        <fullName evidence="7">Delta-like protein</fullName>
    </recommendedName>
</protein>
<reference evidence="11" key="1">
    <citation type="submission" date="2022-11" db="UniProtKB">
        <authorList>
            <consortium name="WormBaseParasite"/>
        </authorList>
    </citation>
    <scope>IDENTIFICATION</scope>
</reference>
<dbReference type="InterPro" id="IPR051830">
    <property type="entry name" value="NOTCH_homolog"/>
</dbReference>
<dbReference type="SMART" id="SM00181">
    <property type="entry name" value="EGF"/>
    <property type="match status" value="3"/>
</dbReference>
<dbReference type="SMART" id="SM00051">
    <property type="entry name" value="DSL"/>
    <property type="match status" value="1"/>
</dbReference>
<organism evidence="10 11">
    <name type="scientific">Parascaris equorum</name>
    <name type="common">Equine roundworm</name>
    <dbReference type="NCBI Taxonomy" id="6256"/>
    <lineage>
        <taxon>Eukaryota</taxon>
        <taxon>Metazoa</taxon>
        <taxon>Ecdysozoa</taxon>
        <taxon>Nematoda</taxon>
        <taxon>Chromadorea</taxon>
        <taxon>Rhabditida</taxon>
        <taxon>Spirurina</taxon>
        <taxon>Ascaridomorpha</taxon>
        <taxon>Ascaridoidea</taxon>
        <taxon>Ascarididae</taxon>
        <taxon>Parascaris</taxon>
    </lineage>
</organism>
<dbReference type="GO" id="GO:0016020">
    <property type="term" value="C:membrane"/>
    <property type="evidence" value="ECO:0007669"/>
    <property type="project" value="UniProtKB-SubCell"/>
</dbReference>
<keyword evidence="7" id="KW-0812">Transmembrane</keyword>
<dbReference type="PROSITE" id="PS50026">
    <property type="entry name" value="EGF_3"/>
    <property type="match status" value="1"/>
</dbReference>
<keyword evidence="7" id="KW-0472">Membrane</keyword>
<dbReference type="AlphaFoldDB" id="A0A914RV41"/>
<feature type="disulfide bond" evidence="6">
    <location>
        <begin position="38"/>
        <end position="47"/>
    </location>
</feature>
<evidence type="ECO:0000256" key="1">
    <source>
        <dbReference type="ARBA" id="ARBA00022473"/>
    </source>
</evidence>
<evidence type="ECO:0000259" key="9">
    <source>
        <dbReference type="PROSITE" id="PS51051"/>
    </source>
</evidence>
<dbReference type="PANTHER" id="PTHR24033:SF224">
    <property type="entry name" value="C-TYPE LECTIN"/>
    <property type="match status" value="1"/>
</dbReference>
<keyword evidence="3 7" id="KW-0677">Repeat</keyword>
<evidence type="ECO:0000256" key="7">
    <source>
        <dbReference type="RuleBase" id="RU280815"/>
    </source>
</evidence>
<sequence>MRVAYRVLCDPDFYGPVCSTFCKPTAHFECTSNGTLSCKFGWTGKACDIVHKTVFQASALCDGCVNGFCERPGLCRCKNGWTGANCDQVRFSNLNYCTRHRPCKNGAMCLNTGHGQYTCECSDGYSGVNCEIRTQDCSTQPCFNGGTCAVRKFYPFPPSL</sequence>
<dbReference type="InterPro" id="IPR001774">
    <property type="entry name" value="DSL"/>
</dbReference>
<evidence type="ECO:0000256" key="5">
    <source>
        <dbReference type="PROSITE-ProRule" id="PRU00076"/>
    </source>
</evidence>
<evidence type="ECO:0000256" key="6">
    <source>
        <dbReference type="PROSITE-ProRule" id="PRU00377"/>
    </source>
</evidence>
<dbReference type="PROSITE" id="PS00022">
    <property type="entry name" value="EGF_1"/>
    <property type="match status" value="1"/>
</dbReference>
<feature type="domain" description="DSL" evidence="9">
    <location>
        <begin position="7"/>
        <end position="47"/>
    </location>
</feature>
<feature type="disulfide bond" evidence="6">
    <location>
        <begin position="9"/>
        <end position="18"/>
    </location>
</feature>
<keyword evidence="2 5" id="KW-0245">EGF-like domain</keyword>
<keyword evidence="7" id="KW-0732">Signal</keyword>
<dbReference type="PROSITE" id="PS01186">
    <property type="entry name" value="EGF_2"/>
    <property type="match status" value="1"/>
</dbReference>
<evidence type="ECO:0000256" key="2">
    <source>
        <dbReference type="ARBA" id="ARBA00022536"/>
    </source>
</evidence>
<evidence type="ECO:0000256" key="3">
    <source>
        <dbReference type="ARBA" id="ARBA00022737"/>
    </source>
</evidence>
<dbReference type="Gene3D" id="2.10.25.140">
    <property type="match status" value="1"/>
</dbReference>
<dbReference type="SMART" id="SM00179">
    <property type="entry name" value="EGF_CA"/>
    <property type="match status" value="1"/>
</dbReference>
<dbReference type="Pfam" id="PF00008">
    <property type="entry name" value="EGF"/>
    <property type="match status" value="1"/>
</dbReference>
<dbReference type="PANTHER" id="PTHR24033">
    <property type="entry name" value="EGF-LIKE DOMAIN-CONTAINING PROTEIN"/>
    <property type="match status" value="1"/>
</dbReference>
<keyword evidence="1 7" id="KW-0217">Developmental protein</keyword>
<evidence type="ECO:0000313" key="10">
    <source>
        <dbReference type="Proteomes" id="UP000887564"/>
    </source>
</evidence>
<dbReference type="CDD" id="cd00054">
    <property type="entry name" value="EGF_CA"/>
    <property type="match status" value="1"/>
</dbReference>
<comment type="subcellular location">
    <subcellularLocation>
        <location evidence="7">Membrane</location>
        <topology evidence="7">Single-pass type I membrane protein</topology>
    </subcellularLocation>
</comment>
<dbReference type="GO" id="GO:0005509">
    <property type="term" value="F:calcium ion binding"/>
    <property type="evidence" value="ECO:0007669"/>
    <property type="project" value="InterPro"/>
</dbReference>
<evidence type="ECO:0000256" key="4">
    <source>
        <dbReference type="ARBA" id="ARBA00023157"/>
    </source>
</evidence>
<comment type="function">
    <text evidence="7">Putative Notch ligand involved in the mediation of Notch signaling.</text>
</comment>